<evidence type="ECO:0000313" key="1">
    <source>
        <dbReference type="EMBL" id="CCO50366.1"/>
    </source>
</evidence>
<comment type="caution">
    <text evidence="1">The sequence shown here is derived from an EMBL/GenBank/DDBJ whole genome shotgun (WGS) entry which is preliminary data.</text>
</comment>
<proteinExistence type="predicted"/>
<gene>
    <name evidence="1" type="ORF">VIBNISOn1_p0203</name>
</gene>
<dbReference type="AlphaFoldDB" id="A0AAV2W0K4"/>
<dbReference type="EMBL" id="CAOF01000201">
    <property type="protein sequence ID" value="CCO50366.1"/>
    <property type="molecule type" value="Genomic_DNA"/>
</dbReference>
<accession>A0AAV2W0K4</accession>
<evidence type="ECO:0000313" key="2">
    <source>
        <dbReference type="Proteomes" id="UP000018211"/>
    </source>
</evidence>
<protein>
    <submittedName>
        <fullName evidence="1">Uncharacterized protein</fullName>
    </submittedName>
</protein>
<sequence length="34" mass="3886">MTLKMNNTDYLNMTSAINHVMSSKVWAMLILLSI</sequence>
<name>A0AAV2W0K4_9VIBR</name>
<reference evidence="1 2" key="1">
    <citation type="journal article" date="2013" name="ISME J.">
        <title>Comparative genomics of pathogenic lineages of Vibrio nigripulchritudo identifies virulence-associated traits.</title>
        <authorList>
            <person name="Goudenege D."/>
            <person name="Labreuche Y."/>
            <person name="Krin E."/>
            <person name="Ansquer D."/>
            <person name="Mangenot S."/>
            <person name="Calteau A."/>
            <person name="Medigue C."/>
            <person name="Mazel D."/>
            <person name="Polz M.F."/>
            <person name="Le Roux F."/>
        </authorList>
    </citation>
    <scope>NUCLEOTIDE SEQUENCE [LARGE SCALE GENOMIC DNA]</scope>
    <source>
        <strain evidence="1 2">SOn1</strain>
    </source>
</reference>
<dbReference type="Proteomes" id="UP000018211">
    <property type="component" value="Unassembled WGS sequence"/>
</dbReference>
<organism evidence="1 2">
    <name type="scientific">Vibrio nigripulchritudo SOn1</name>
    <dbReference type="NCBI Taxonomy" id="1238450"/>
    <lineage>
        <taxon>Bacteria</taxon>
        <taxon>Pseudomonadati</taxon>
        <taxon>Pseudomonadota</taxon>
        <taxon>Gammaproteobacteria</taxon>
        <taxon>Vibrionales</taxon>
        <taxon>Vibrionaceae</taxon>
        <taxon>Vibrio</taxon>
    </lineage>
</organism>